<evidence type="ECO:0000256" key="1">
    <source>
        <dbReference type="SAM" id="MobiDB-lite"/>
    </source>
</evidence>
<evidence type="ECO:0000313" key="3">
    <source>
        <dbReference type="Proteomes" id="UP000500953"/>
    </source>
</evidence>
<accession>A0A6G9Z414</accession>
<dbReference type="Proteomes" id="UP000500953">
    <property type="component" value="Chromosome"/>
</dbReference>
<feature type="region of interest" description="Disordered" evidence="1">
    <location>
        <begin position="39"/>
        <end position="61"/>
    </location>
</feature>
<gene>
    <name evidence="2" type="ORF">F6W96_19105</name>
</gene>
<dbReference type="EMBL" id="CP046173">
    <property type="protein sequence ID" value="QIS20087.1"/>
    <property type="molecule type" value="Genomic_DNA"/>
</dbReference>
<protein>
    <submittedName>
        <fullName evidence="2">Uncharacterized protein</fullName>
    </submittedName>
</protein>
<evidence type="ECO:0000313" key="2">
    <source>
        <dbReference type="EMBL" id="QIS20087.1"/>
    </source>
</evidence>
<dbReference type="AlphaFoldDB" id="A0A6G9Z414"/>
<dbReference type="RefSeq" id="WP_167487444.1">
    <property type="nucleotide sequence ID" value="NZ_CP046173.1"/>
</dbReference>
<sequence>MDSTQLHSGVSTMAIEEKVMSEIARCAIVLSFEGGVLELKGPEGESNEDEHLDEERWSITPRGQAVRATKGKLFGE</sequence>
<reference evidence="2 3" key="1">
    <citation type="journal article" date="2019" name="ACS Chem. Biol.">
        <title>Identification and Mobilization of a Cryptic Antibiotic Biosynthesis Gene Locus from a Human-Pathogenic Nocardia Isolate.</title>
        <authorList>
            <person name="Herisse M."/>
            <person name="Ishida K."/>
            <person name="Porter J.L."/>
            <person name="Howden B."/>
            <person name="Hertweck C."/>
            <person name="Stinear T.P."/>
            <person name="Pidot S.J."/>
        </authorList>
    </citation>
    <scope>NUCLEOTIDE SEQUENCE [LARGE SCALE GENOMIC DNA]</scope>
    <source>
        <strain evidence="2 3">AUSMDU00012715</strain>
    </source>
</reference>
<proteinExistence type="predicted"/>
<name>A0A6G9Z414_9NOCA</name>
<organism evidence="2 3">
    <name type="scientific">Nocardia terpenica</name>
    <dbReference type="NCBI Taxonomy" id="455432"/>
    <lineage>
        <taxon>Bacteria</taxon>
        <taxon>Bacillati</taxon>
        <taxon>Actinomycetota</taxon>
        <taxon>Actinomycetes</taxon>
        <taxon>Mycobacteriales</taxon>
        <taxon>Nocardiaceae</taxon>
        <taxon>Nocardia</taxon>
    </lineage>
</organism>